<evidence type="ECO:0000256" key="6">
    <source>
        <dbReference type="ARBA" id="ARBA00023235"/>
    </source>
</evidence>
<feature type="binding site" evidence="11">
    <location>
        <begin position="175"/>
        <end position="177"/>
    </location>
    <ligand>
        <name>beta-D-galactose</name>
        <dbReference type="ChEBI" id="CHEBI:27667"/>
    </ligand>
</feature>
<evidence type="ECO:0000256" key="1">
    <source>
        <dbReference type="ARBA" id="ARBA00001614"/>
    </source>
</evidence>
<accession>A0A3A6QB09</accession>
<dbReference type="PROSITE" id="PS00545">
    <property type="entry name" value="ALDOSE_1_EPIMERASE"/>
    <property type="match status" value="1"/>
</dbReference>
<evidence type="ECO:0000256" key="11">
    <source>
        <dbReference type="PIRSR" id="PIRSR005096-3"/>
    </source>
</evidence>
<gene>
    <name evidence="12" type="primary">galM</name>
    <name evidence="12" type="ORF">DZ860_15660</name>
</gene>
<feature type="binding site" evidence="11">
    <location>
        <begin position="78"/>
        <end position="79"/>
    </location>
    <ligand>
        <name>beta-D-galactose</name>
        <dbReference type="ChEBI" id="CHEBI:27667"/>
    </ligand>
</feature>
<comment type="caution">
    <text evidence="12">The sequence shown here is derived from an EMBL/GenBank/DDBJ whole genome shotgun (WGS) entry which is preliminary data.</text>
</comment>
<dbReference type="GO" id="GO:0004034">
    <property type="term" value="F:aldose 1-epimerase activity"/>
    <property type="evidence" value="ECO:0007669"/>
    <property type="project" value="UniProtKB-EC"/>
</dbReference>
<protein>
    <recommendedName>
        <fullName evidence="5 8">Aldose 1-epimerase</fullName>
        <ecNumber evidence="4 8">5.1.3.3</ecNumber>
    </recommendedName>
</protein>
<feature type="active site" description="Proton donor" evidence="9">
    <location>
        <position position="175"/>
    </location>
</feature>
<dbReference type="SUPFAM" id="SSF74650">
    <property type="entry name" value="Galactose mutarotase-like"/>
    <property type="match status" value="1"/>
</dbReference>
<dbReference type="EC" id="5.1.3.3" evidence="4 8"/>
<dbReference type="InterPro" id="IPR011013">
    <property type="entry name" value="Gal_mutarotase_sf_dom"/>
</dbReference>
<proteinExistence type="inferred from homology"/>
<dbReference type="InterPro" id="IPR015443">
    <property type="entry name" value="Aldose_1-epimerase"/>
</dbReference>
<dbReference type="RefSeq" id="WP_120033111.1">
    <property type="nucleotide sequence ID" value="NZ_QVMU01000016.1"/>
</dbReference>
<keyword evidence="13" id="KW-1185">Reference proteome</keyword>
<evidence type="ECO:0000256" key="8">
    <source>
        <dbReference type="PIRNR" id="PIRNR005096"/>
    </source>
</evidence>
<dbReference type="Proteomes" id="UP000273252">
    <property type="component" value="Unassembled WGS sequence"/>
</dbReference>
<dbReference type="GO" id="GO:0006006">
    <property type="term" value="P:glucose metabolic process"/>
    <property type="evidence" value="ECO:0007669"/>
    <property type="project" value="TreeGrafter"/>
</dbReference>
<dbReference type="Pfam" id="PF01263">
    <property type="entry name" value="Aldose_epim"/>
    <property type="match status" value="1"/>
</dbReference>
<feature type="binding site" evidence="10">
    <location>
        <position position="247"/>
    </location>
    <ligand>
        <name>beta-D-galactose</name>
        <dbReference type="ChEBI" id="CHEBI:27667"/>
    </ligand>
</feature>
<evidence type="ECO:0000256" key="2">
    <source>
        <dbReference type="ARBA" id="ARBA00005028"/>
    </source>
</evidence>
<comment type="pathway">
    <text evidence="2 8">Carbohydrate metabolism; hexose metabolism.</text>
</comment>
<organism evidence="12 13">
    <name type="scientific">Vibrio sinensis</name>
    <dbReference type="NCBI Taxonomy" id="2302434"/>
    <lineage>
        <taxon>Bacteria</taxon>
        <taxon>Pseudomonadati</taxon>
        <taxon>Pseudomonadota</taxon>
        <taxon>Gammaproteobacteria</taxon>
        <taxon>Vibrionales</taxon>
        <taxon>Vibrionaceae</taxon>
        <taxon>Vibrio</taxon>
    </lineage>
</organism>
<dbReference type="OrthoDB" id="9779408at2"/>
<dbReference type="NCBIfam" id="TIGR02636">
    <property type="entry name" value="galM_Leloir"/>
    <property type="match status" value="1"/>
</dbReference>
<dbReference type="InterPro" id="IPR008183">
    <property type="entry name" value="Aldose_1/G6P_1-epimerase"/>
</dbReference>
<dbReference type="Gene3D" id="2.70.98.10">
    <property type="match status" value="1"/>
</dbReference>
<evidence type="ECO:0000313" key="13">
    <source>
        <dbReference type="Proteomes" id="UP000273252"/>
    </source>
</evidence>
<dbReference type="PANTHER" id="PTHR10091:SF0">
    <property type="entry name" value="GALACTOSE MUTAROTASE"/>
    <property type="match status" value="1"/>
</dbReference>
<evidence type="ECO:0000256" key="9">
    <source>
        <dbReference type="PIRSR" id="PIRSR005096-1"/>
    </source>
</evidence>
<dbReference type="PANTHER" id="PTHR10091">
    <property type="entry name" value="ALDOSE-1-EPIMERASE"/>
    <property type="match status" value="1"/>
</dbReference>
<dbReference type="InterPro" id="IPR018052">
    <property type="entry name" value="Ald1_epimerase_CS"/>
</dbReference>
<evidence type="ECO:0000256" key="4">
    <source>
        <dbReference type="ARBA" id="ARBA00013185"/>
    </source>
</evidence>
<sequence>MDSMTQTPAFDGKPAKLVELTNQSGMRLVVMDIGATWLSCVLPLASGEKREVLLGNVTMADFKRQHNYMGATVGRYANRIAQGRFDLHDVTYQVSTNQSGNCLHGGEEGFDKRRWTIEAQSQSRVTFGLLSSDGDQGFPGNLSVSVSYELTSCNQVKISYFAKSDKATPVNLTNHAYFNLAGAESGEDCLSHYLAINAEQFVPTNGVGIPIGVIESVAGTGFDFRVGKTISTHFMQDNQQISAKGYDHSYLFTALRDVCEPIAMVMSPDEQVRLYVKTDKPAMQLYTGNWLAGAPNRSGGVYGDYAGLALETQFLPDSPNNLEWLQLNGQSNCILEPDQEYQYQTTYQFEC</sequence>
<comment type="catalytic activity">
    <reaction evidence="1 8">
        <text>alpha-D-glucose = beta-D-glucose</text>
        <dbReference type="Rhea" id="RHEA:10264"/>
        <dbReference type="ChEBI" id="CHEBI:15903"/>
        <dbReference type="ChEBI" id="CHEBI:17925"/>
        <dbReference type="EC" id="5.1.3.3"/>
    </reaction>
</comment>
<evidence type="ECO:0000256" key="3">
    <source>
        <dbReference type="ARBA" id="ARBA00006206"/>
    </source>
</evidence>
<keyword evidence="7 8" id="KW-0119">Carbohydrate metabolism</keyword>
<dbReference type="EMBL" id="QVMU01000016">
    <property type="protein sequence ID" value="RJX69431.1"/>
    <property type="molecule type" value="Genomic_DNA"/>
</dbReference>
<dbReference type="PIRSF" id="PIRSF005096">
    <property type="entry name" value="GALM"/>
    <property type="match status" value="1"/>
</dbReference>
<dbReference type="AlphaFoldDB" id="A0A3A6QB09"/>
<dbReference type="InterPro" id="IPR013458">
    <property type="entry name" value="Ald_epimerase_bac"/>
</dbReference>
<dbReference type="CDD" id="cd09019">
    <property type="entry name" value="galactose_mutarotase_like"/>
    <property type="match status" value="1"/>
</dbReference>
<dbReference type="UniPathway" id="UPA00242"/>
<name>A0A3A6QB09_9VIBR</name>
<dbReference type="GO" id="GO:0033499">
    <property type="term" value="P:galactose catabolic process via UDP-galactose, Leloir pathway"/>
    <property type="evidence" value="ECO:0007669"/>
    <property type="project" value="TreeGrafter"/>
</dbReference>
<dbReference type="InterPro" id="IPR047215">
    <property type="entry name" value="Galactose_mutarotase-like"/>
</dbReference>
<evidence type="ECO:0000256" key="10">
    <source>
        <dbReference type="PIRSR" id="PIRSR005096-2"/>
    </source>
</evidence>
<evidence type="ECO:0000313" key="12">
    <source>
        <dbReference type="EMBL" id="RJX69431.1"/>
    </source>
</evidence>
<feature type="active site" description="Proton acceptor" evidence="9">
    <location>
        <position position="311"/>
    </location>
</feature>
<comment type="similarity">
    <text evidence="3 8">Belongs to the aldose epimerase family.</text>
</comment>
<evidence type="ECO:0000256" key="5">
    <source>
        <dbReference type="ARBA" id="ARBA00014165"/>
    </source>
</evidence>
<evidence type="ECO:0000256" key="7">
    <source>
        <dbReference type="ARBA" id="ARBA00023277"/>
    </source>
</evidence>
<dbReference type="NCBIfam" id="NF008277">
    <property type="entry name" value="PRK11055.1"/>
    <property type="match status" value="1"/>
</dbReference>
<dbReference type="GO" id="GO:0005737">
    <property type="term" value="C:cytoplasm"/>
    <property type="evidence" value="ECO:0007669"/>
    <property type="project" value="TreeGrafter"/>
</dbReference>
<dbReference type="InterPro" id="IPR014718">
    <property type="entry name" value="GH-type_carb-bd"/>
</dbReference>
<dbReference type="GO" id="GO:0030246">
    <property type="term" value="F:carbohydrate binding"/>
    <property type="evidence" value="ECO:0007669"/>
    <property type="project" value="InterPro"/>
</dbReference>
<keyword evidence="6 8" id="KW-0413">Isomerase</keyword>
<reference evidence="12 13" key="1">
    <citation type="submission" date="2018-08" db="EMBL/GenBank/DDBJ databases">
        <title>Vibrio isolated from the Eastern China Marginal Seas.</title>
        <authorList>
            <person name="Li Y."/>
        </authorList>
    </citation>
    <scope>NUCLEOTIDE SEQUENCE [LARGE SCALE GENOMIC DNA]</scope>
    <source>
        <strain evidence="12 13">BEI233</strain>
    </source>
</reference>